<dbReference type="Pfam" id="PF17989">
    <property type="entry name" value="ALP_N"/>
    <property type="match status" value="1"/>
</dbReference>
<evidence type="ECO:0000313" key="3">
    <source>
        <dbReference type="EMBL" id="MCG4527306.1"/>
    </source>
</evidence>
<sequence>MLIAIDHGNKLVKTVNCPPFTSGLVESEVQPFGRDVLQYQGKYYQLSDQRIPYRRDKTEDERFFILTLFAIAKEIEAAGSYSPHPISIQLAVGLPPAHFGAQRQNFTRYFLGRGTISFTYRKKPYSIVIENALCFPQSYAAAVTVLSALSSEPKALVLDIGGFTADYIRVKNGEGKLDTCDSLENGVILLYNKIKSRVSAELDLLLDEAEIDAILAQKAPQADPAVARLVEQQAQEFVSDLFSTLRERGLELKSGKVVFVGGGSILLRRLIEASGKVGAPIFVEDIRANARGYELLFKAGLGSR</sequence>
<dbReference type="RefSeq" id="WP_238074061.1">
    <property type="nucleotide sequence ID" value="NZ_JAKNJB010000014.1"/>
</dbReference>
<evidence type="ECO:0000259" key="2">
    <source>
        <dbReference type="Pfam" id="PF21522"/>
    </source>
</evidence>
<protein>
    <submittedName>
        <fullName evidence="3">ParM/StbA family protein</fullName>
    </submittedName>
</protein>
<keyword evidence="4" id="KW-1185">Reference proteome</keyword>
<dbReference type="InterPro" id="IPR040607">
    <property type="entry name" value="ALP_N"/>
</dbReference>
<dbReference type="InterPro" id="IPR049067">
    <property type="entry name" value="MreB-like_C"/>
</dbReference>
<organism evidence="3 4">
    <name type="scientific">Intestinimonas massiliensis</name>
    <name type="common">ex Afouda et al. 2020</name>
    <dbReference type="NCBI Taxonomy" id="1673721"/>
    <lineage>
        <taxon>Bacteria</taxon>
        <taxon>Bacillati</taxon>
        <taxon>Bacillota</taxon>
        <taxon>Clostridia</taxon>
        <taxon>Eubacteriales</taxon>
        <taxon>Intestinimonas</taxon>
    </lineage>
</organism>
<evidence type="ECO:0000259" key="1">
    <source>
        <dbReference type="Pfam" id="PF17989"/>
    </source>
</evidence>
<dbReference type="InterPro" id="IPR043129">
    <property type="entry name" value="ATPase_NBD"/>
</dbReference>
<comment type="caution">
    <text evidence="3">The sequence shown here is derived from an EMBL/GenBank/DDBJ whole genome shotgun (WGS) entry which is preliminary data.</text>
</comment>
<dbReference type="Gene3D" id="3.30.420.40">
    <property type="match status" value="2"/>
</dbReference>
<feature type="domain" description="Actin homologue MreB-like C-terminal" evidence="2">
    <location>
        <begin position="157"/>
        <end position="269"/>
    </location>
</feature>
<dbReference type="CDD" id="cd10227">
    <property type="entry name" value="ASKHA_NBD_ParM-like"/>
    <property type="match status" value="1"/>
</dbReference>
<gene>
    <name evidence="3" type="ORF">L0P79_09465</name>
</gene>
<reference evidence="3 4" key="1">
    <citation type="submission" date="2022-01" db="EMBL/GenBank/DDBJ databases">
        <title>Collection of gut derived symbiotic bacterial strains cultured from healthy donors.</title>
        <authorList>
            <person name="Lin H."/>
            <person name="Kohout C."/>
            <person name="Waligurski E."/>
            <person name="Pamer E.G."/>
        </authorList>
    </citation>
    <scope>NUCLEOTIDE SEQUENCE [LARGE SCALE GENOMIC DNA]</scope>
    <source>
        <strain evidence="3 4">DFI.3.7</strain>
    </source>
</reference>
<accession>A0ABS9M969</accession>
<dbReference type="Pfam" id="PF21522">
    <property type="entry name" value="MreB-like_C"/>
    <property type="match status" value="1"/>
</dbReference>
<feature type="domain" description="Actin-like protein N-terminal" evidence="1">
    <location>
        <begin position="51"/>
        <end position="138"/>
    </location>
</feature>
<dbReference type="Proteomes" id="UP001200313">
    <property type="component" value="Unassembled WGS sequence"/>
</dbReference>
<proteinExistence type="predicted"/>
<evidence type="ECO:0000313" key="4">
    <source>
        <dbReference type="Proteomes" id="UP001200313"/>
    </source>
</evidence>
<dbReference type="SUPFAM" id="SSF53067">
    <property type="entry name" value="Actin-like ATPase domain"/>
    <property type="match status" value="2"/>
</dbReference>
<dbReference type="EMBL" id="JAKNJB010000014">
    <property type="protein sequence ID" value="MCG4527306.1"/>
    <property type="molecule type" value="Genomic_DNA"/>
</dbReference>
<name>A0ABS9M969_9FIRM</name>